<evidence type="ECO:0000256" key="1">
    <source>
        <dbReference type="ARBA" id="ARBA00001974"/>
    </source>
</evidence>
<dbReference type="InterPro" id="IPR050346">
    <property type="entry name" value="FMO-like"/>
</dbReference>
<name>A0AAN7RET4_TRANT</name>
<comment type="cofactor">
    <cofactor evidence="1 8">
        <name>FAD</name>
        <dbReference type="ChEBI" id="CHEBI:57692"/>
    </cofactor>
</comment>
<dbReference type="Pfam" id="PF00743">
    <property type="entry name" value="FMO-like"/>
    <property type="match status" value="2"/>
</dbReference>
<dbReference type="InterPro" id="IPR036188">
    <property type="entry name" value="FAD/NAD-bd_sf"/>
</dbReference>
<comment type="similarity">
    <text evidence="2 8">Belongs to the FMO family.</text>
</comment>
<evidence type="ECO:0000256" key="5">
    <source>
        <dbReference type="ARBA" id="ARBA00022857"/>
    </source>
</evidence>
<comment type="caution">
    <text evidence="9">The sequence shown here is derived from an EMBL/GenBank/DDBJ whole genome shotgun (WGS) entry which is preliminary data.</text>
</comment>
<dbReference type="SUPFAM" id="SSF51905">
    <property type="entry name" value="FAD/NAD(P)-binding domain"/>
    <property type="match status" value="2"/>
</dbReference>
<keyword evidence="10" id="KW-1185">Reference proteome</keyword>
<evidence type="ECO:0000256" key="8">
    <source>
        <dbReference type="RuleBase" id="RU361177"/>
    </source>
</evidence>
<sequence>MWVFIYKVGSAYTNQPNQQSSAISTVICMALLASPTVKETQPDPLPPFYSISCRVAVIGAGVSGLLAARELRREGHRVVVYERGNHVGGCWIYTPESESDPLGLDPERPAVHSSMYCSLRTNLPRKLMSFRDYPFVAEAVDWSVDPRAFPGHAEVLSYLKGFARDFAVEEMVRFDTEVVKVELLGGGGGEEHGGRWRVKSRKTTTTKTDGIDWSGGGEESDEVFDAVVVCNGHDTEPRIAECPGIQRWPGKQIHSHNYRTPEPFKDLVVVLIGYGTSSVDISLEIASISKEVHLAIRGPSKIAMHDQRHESRTQIKHAQEDGAIVFEDGTSIYADVILHCTGYKYHFPFLDMDEVVSVDDNRVGPLYKHVFSPILAPWLSFIGLLSKVVSFPLFQLQSKWVAGVLSGRISLPSVKEMMEDVDNFYAQLEAAGVPKRHTHTMLTSMFEYNDWLADQCGLPGMEEWEKMMLFASYESLITRPGTFRNEWKEDDLASKGYEDFVRSISGQKDDCIC</sequence>
<accession>A0AAN7RET4</accession>
<evidence type="ECO:0000256" key="7">
    <source>
        <dbReference type="ARBA" id="ARBA00023033"/>
    </source>
</evidence>
<dbReference type="Gene3D" id="3.50.50.60">
    <property type="entry name" value="FAD/NAD(P)-binding domain"/>
    <property type="match status" value="2"/>
</dbReference>
<dbReference type="AlphaFoldDB" id="A0AAN7RET4"/>
<dbReference type="FunFam" id="3.50.50.60:FF:000138">
    <property type="entry name" value="Flavin-containing monooxygenase"/>
    <property type="match status" value="1"/>
</dbReference>
<evidence type="ECO:0000256" key="3">
    <source>
        <dbReference type="ARBA" id="ARBA00022630"/>
    </source>
</evidence>
<keyword evidence="7 8" id="KW-0503">Monooxygenase</keyword>
<dbReference type="EC" id="1.-.-.-" evidence="8"/>
<reference evidence="9 10" key="1">
    <citation type="journal article" date="2023" name="Hortic Res">
        <title>Pangenome of water caltrop reveals structural variations and asymmetric subgenome divergence after allopolyploidization.</title>
        <authorList>
            <person name="Zhang X."/>
            <person name="Chen Y."/>
            <person name="Wang L."/>
            <person name="Yuan Y."/>
            <person name="Fang M."/>
            <person name="Shi L."/>
            <person name="Lu R."/>
            <person name="Comes H.P."/>
            <person name="Ma Y."/>
            <person name="Chen Y."/>
            <person name="Huang G."/>
            <person name="Zhou Y."/>
            <person name="Zheng Z."/>
            <person name="Qiu Y."/>
        </authorList>
    </citation>
    <scope>NUCLEOTIDE SEQUENCE [LARGE SCALE GENOMIC DNA]</scope>
    <source>
        <strain evidence="9">F231</strain>
    </source>
</reference>
<dbReference type="InterPro" id="IPR020946">
    <property type="entry name" value="Flavin_mOase-like"/>
</dbReference>
<gene>
    <name evidence="9" type="ORF">SAY86_003266</name>
</gene>
<evidence type="ECO:0000313" key="10">
    <source>
        <dbReference type="Proteomes" id="UP001346149"/>
    </source>
</evidence>
<evidence type="ECO:0000256" key="6">
    <source>
        <dbReference type="ARBA" id="ARBA00023002"/>
    </source>
</evidence>
<evidence type="ECO:0000313" key="9">
    <source>
        <dbReference type="EMBL" id="KAK4803449.1"/>
    </source>
</evidence>
<keyword evidence="4 8" id="KW-0274">FAD</keyword>
<dbReference type="GO" id="GO:0004499">
    <property type="term" value="F:N,N-dimethylaniline monooxygenase activity"/>
    <property type="evidence" value="ECO:0007669"/>
    <property type="project" value="InterPro"/>
</dbReference>
<dbReference type="Proteomes" id="UP001346149">
    <property type="component" value="Unassembled WGS sequence"/>
</dbReference>
<evidence type="ECO:0000256" key="4">
    <source>
        <dbReference type="ARBA" id="ARBA00022827"/>
    </source>
</evidence>
<keyword evidence="3 8" id="KW-0285">Flavoprotein</keyword>
<dbReference type="GO" id="GO:0050661">
    <property type="term" value="F:NADP binding"/>
    <property type="evidence" value="ECO:0007669"/>
    <property type="project" value="InterPro"/>
</dbReference>
<dbReference type="GO" id="GO:0050660">
    <property type="term" value="F:flavin adenine dinucleotide binding"/>
    <property type="evidence" value="ECO:0007669"/>
    <property type="project" value="InterPro"/>
</dbReference>
<organism evidence="9 10">
    <name type="scientific">Trapa natans</name>
    <name type="common">Water chestnut</name>
    <dbReference type="NCBI Taxonomy" id="22666"/>
    <lineage>
        <taxon>Eukaryota</taxon>
        <taxon>Viridiplantae</taxon>
        <taxon>Streptophyta</taxon>
        <taxon>Embryophyta</taxon>
        <taxon>Tracheophyta</taxon>
        <taxon>Spermatophyta</taxon>
        <taxon>Magnoliopsida</taxon>
        <taxon>eudicotyledons</taxon>
        <taxon>Gunneridae</taxon>
        <taxon>Pentapetalae</taxon>
        <taxon>rosids</taxon>
        <taxon>malvids</taxon>
        <taxon>Myrtales</taxon>
        <taxon>Lythraceae</taxon>
        <taxon>Trapa</taxon>
    </lineage>
</organism>
<keyword evidence="5" id="KW-0521">NADP</keyword>
<dbReference type="PANTHER" id="PTHR23023">
    <property type="entry name" value="DIMETHYLANILINE MONOOXYGENASE"/>
    <property type="match status" value="1"/>
</dbReference>
<keyword evidence="6 8" id="KW-0560">Oxidoreductase</keyword>
<dbReference type="InterPro" id="IPR000960">
    <property type="entry name" value="Flavin_mOase"/>
</dbReference>
<evidence type="ECO:0000256" key="2">
    <source>
        <dbReference type="ARBA" id="ARBA00009183"/>
    </source>
</evidence>
<dbReference type="EMBL" id="JAXQNO010000001">
    <property type="protein sequence ID" value="KAK4803449.1"/>
    <property type="molecule type" value="Genomic_DNA"/>
</dbReference>
<protein>
    <recommendedName>
        <fullName evidence="8">Flavin-containing monooxygenase</fullName>
        <ecNumber evidence="8">1.-.-.-</ecNumber>
    </recommendedName>
</protein>
<proteinExistence type="inferred from homology"/>
<dbReference type="PRINTS" id="PR00370">
    <property type="entry name" value="FMOXYGENASE"/>
</dbReference>